<dbReference type="Gene3D" id="2.70.70.10">
    <property type="entry name" value="Glucose Permease (Domain IIA)"/>
    <property type="match status" value="1"/>
</dbReference>
<sequence>MIMRKLIGILVCLSAIATGIASAGAEDPDADTLRLGRHFTELFQKGAVEDVWQRMSEEMQSALGGLDKLRAFQVSVSAMSGPQAGILDEATERRDGLRTYRRRAAHRNGASLLWQWSFGDDDRIEGFFVRAVPEEAESAHLAYQTRAALRLPFDGRWYVFWGGRTLEQNYHAENEAQRFAYDFVVRENGKTHTGDGASLENYHCWDRPILAPADGTVVSRIDGLPDQPIGQTDTEHPAGNHVVLDLGDGEFVFLAHLRRGTVTVGVGDRVESGEEIGRCGNSGNTSEPHLHMHMQTTPDLHAGEGLPAQFQDYLADGVRQARGEPVRGQTVGVEN</sequence>
<dbReference type="GO" id="GO:0004222">
    <property type="term" value="F:metalloendopeptidase activity"/>
    <property type="evidence" value="ECO:0007669"/>
    <property type="project" value="TreeGrafter"/>
</dbReference>
<reference evidence="3 4" key="1">
    <citation type="journal article" date="2012" name="J. Bacteriol.">
        <title>Genome Sequence of Nitratireductor pacificus Type Strain pht-3B.</title>
        <authorList>
            <person name="Lai Q."/>
            <person name="Li G."/>
            <person name="Shao Z."/>
        </authorList>
    </citation>
    <scope>NUCLEOTIDE SEQUENCE [LARGE SCALE GENOMIC DNA]</scope>
    <source>
        <strain evidence="4">pht-3B</strain>
    </source>
</reference>
<name>K2LLX1_9HYPH</name>
<dbReference type="SUPFAM" id="SSF51261">
    <property type="entry name" value="Duplicated hybrid motif"/>
    <property type="match status" value="1"/>
</dbReference>
<dbReference type="eggNOG" id="COG0739">
    <property type="taxonomic scope" value="Bacteria"/>
</dbReference>
<dbReference type="Proteomes" id="UP000006786">
    <property type="component" value="Unassembled WGS sequence"/>
</dbReference>
<accession>K2LLX1</accession>
<dbReference type="PANTHER" id="PTHR21666:SF270">
    <property type="entry name" value="MUREIN HYDROLASE ACTIVATOR ENVC"/>
    <property type="match status" value="1"/>
</dbReference>
<evidence type="ECO:0000256" key="1">
    <source>
        <dbReference type="SAM" id="SignalP"/>
    </source>
</evidence>
<feature type="signal peptide" evidence="1">
    <location>
        <begin position="1"/>
        <end position="23"/>
    </location>
</feature>
<evidence type="ECO:0000313" key="3">
    <source>
        <dbReference type="EMBL" id="EKF18764.1"/>
    </source>
</evidence>
<proteinExistence type="predicted"/>
<gene>
    <name evidence="3" type="ORF">NA2_11290</name>
</gene>
<dbReference type="PANTHER" id="PTHR21666">
    <property type="entry name" value="PEPTIDASE-RELATED"/>
    <property type="match status" value="1"/>
</dbReference>
<feature type="domain" description="M23ase beta-sheet core" evidence="2">
    <location>
        <begin position="207"/>
        <end position="296"/>
    </location>
</feature>
<dbReference type="RefSeq" id="WP_008596991.1">
    <property type="nucleotide sequence ID" value="NZ_AMRM01000011.1"/>
</dbReference>
<dbReference type="OrthoDB" id="5489603at2"/>
<evidence type="ECO:0000313" key="4">
    <source>
        <dbReference type="Proteomes" id="UP000006786"/>
    </source>
</evidence>
<dbReference type="AlphaFoldDB" id="K2LLX1"/>
<dbReference type="PATRIC" id="fig|391937.3.peg.2327"/>
<dbReference type="Pfam" id="PF01551">
    <property type="entry name" value="Peptidase_M23"/>
    <property type="match status" value="1"/>
</dbReference>
<comment type="caution">
    <text evidence="3">The sequence shown here is derived from an EMBL/GenBank/DDBJ whole genome shotgun (WGS) entry which is preliminary data.</text>
</comment>
<dbReference type="InterPro" id="IPR050570">
    <property type="entry name" value="Cell_wall_metabolism_enzyme"/>
</dbReference>
<feature type="chain" id="PRO_5003863121" description="M23ase beta-sheet core domain-containing protein" evidence="1">
    <location>
        <begin position="24"/>
        <end position="335"/>
    </location>
</feature>
<keyword evidence="4" id="KW-1185">Reference proteome</keyword>
<keyword evidence="1" id="KW-0732">Signal</keyword>
<protein>
    <recommendedName>
        <fullName evidence="2">M23ase beta-sheet core domain-containing protein</fullName>
    </recommendedName>
</protein>
<dbReference type="EMBL" id="AMRM01000011">
    <property type="protein sequence ID" value="EKF18764.1"/>
    <property type="molecule type" value="Genomic_DNA"/>
</dbReference>
<dbReference type="CDD" id="cd12797">
    <property type="entry name" value="M23_peptidase"/>
    <property type="match status" value="1"/>
</dbReference>
<organism evidence="3 4">
    <name type="scientific">Nitratireductor pacificus pht-3B</name>
    <dbReference type="NCBI Taxonomy" id="391937"/>
    <lineage>
        <taxon>Bacteria</taxon>
        <taxon>Pseudomonadati</taxon>
        <taxon>Pseudomonadota</taxon>
        <taxon>Alphaproteobacteria</taxon>
        <taxon>Hyphomicrobiales</taxon>
        <taxon>Phyllobacteriaceae</taxon>
        <taxon>Nitratireductor</taxon>
    </lineage>
</organism>
<dbReference type="InterPro" id="IPR011055">
    <property type="entry name" value="Dup_hybrid_motif"/>
</dbReference>
<dbReference type="InterPro" id="IPR016047">
    <property type="entry name" value="M23ase_b-sheet_dom"/>
</dbReference>
<evidence type="ECO:0000259" key="2">
    <source>
        <dbReference type="Pfam" id="PF01551"/>
    </source>
</evidence>